<dbReference type="EMBL" id="QFFF01000002">
    <property type="protein sequence ID" value="PWG01137.1"/>
    <property type="molecule type" value="Genomic_DNA"/>
</dbReference>
<dbReference type="PANTHER" id="PTHR32309:SF13">
    <property type="entry name" value="FERRIC ENTEROBACTIN TRANSPORT PROTEIN FEPE"/>
    <property type="match status" value="1"/>
</dbReference>
<dbReference type="CDD" id="cd05387">
    <property type="entry name" value="BY-kinase"/>
    <property type="match status" value="1"/>
</dbReference>
<protein>
    <submittedName>
        <fullName evidence="4">Uncharacterized protein</fullName>
    </submittedName>
</protein>
<evidence type="ECO:0000256" key="2">
    <source>
        <dbReference type="ARBA" id="ARBA00022840"/>
    </source>
</evidence>
<comment type="caution">
    <text evidence="4">The sequence shown here is derived from an EMBL/GenBank/DDBJ whole genome shotgun (WGS) entry which is preliminary data.</text>
</comment>
<dbReference type="InterPro" id="IPR027417">
    <property type="entry name" value="P-loop_NTPase"/>
</dbReference>
<feature type="region of interest" description="Disordered" evidence="3">
    <location>
        <begin position="44"/>
        <end position="79"/>
    </location>
</feature>
<evidence type="ECO:0000313" key="5">
    <source>
        <dbReference type="Proteomes" id="UP000245916"/>
    </source>
</evidence>
<dbReference type="Gene3D" id="3.40.50.300">
    <property type="entry name" value="P-loop containing nucleotide triphosphate hydrolases"/>
    <property type="match status" value="1"/>
</dbReference>
<dbReference type="PANTHER" id="PTHR32309">
    <property type="entry name" value="TYROSINE-PROTEIN KINASE"/>
    <property type="match status" value="1"/>
</dbReference>
<dbReference type="GO" id="GO:0005886">
    <property type="term" value="C:plasma membrane"/>
    <property type="evidence" value="ECO:0007669"/>
    <property type="project" value="TreeGrafter"/>
</dbReference>
<dbReference type="RefSeq" id="WP_109272199.1">
    <property type="nucleotide sequence ID" value="NZ_QFFF01000002.1"/>
</dbReference>
<evidence type="ECO:0000256" key="3">
    <source>
        <dbReference type="SAM" id="MobiDB-lite"/>
    </source>
</evidence>
<evidence type="ECO:0000256" key="1">
    <source>
        <dbReference type="ARBA" id="ARBA00022741"/>
    </source>
</evidence>
<reference evidence="4 5" key="1">
    <citation type="submission" date="2018-05" db="EMBL/GenBank/DDBJ databases">
        <title>Genome of Sphingosinicella humi QZX222.</title>
        <authorList>
            <person name="Qiao Z."/>
            <person name="Wang G."/>
        </authorList>
    </citation>
    <scope>NUCLEOTIDE SEQUENCE [LARGE SCALE GENOMIC DNA]</scope>
    <source>
        <strain evidence="4 5">QZX222</strain>
    </source>
</reference>
<dbReference type="OrthoDB" id="9775724at2"/>
<sequence>MTQGNALKSGGSLLERAAQIYDFNSGLRIAPPAPLASAVAEAAPVEKPAAETPPQVERPKAEKAQVSPPAAPHRPLAASRFGKVDREALRTAGYILPDAPVTGLAEEFRIIKRQLLLGVSGDHIAEDKRRTILVCSSQPNEGKTFSAVNLALSLATEKDLEVLLVDGDFDKPEVLSTLGLEEGPGLIDAIADPAADVESHVIRTDIEGLAVLPAGSRTNNVTELLASSRTRQVLADLTRRHPRRIVLFDSPPALMASPATVLATHVGQVMMVVRADVTTESDLREAVGLLSGCDAVSLMLNAAGFAANGRRFGSYYGYSHD</sequence>
<keyword evidence="1" id="KW-0547">Nucleotide-binding</keyword>
<dbReference type="InterPro" id="IPR050445">
    <property type="entry name" value="Bact_polysacc_biosynth/exp"/>
</dbReference>
<dbReference type="Proteomes" id="UP000245916">
    <property type="component" value="Unassembled WGS sequence"/>
</dbReference>
<dbReference type="InterPro" id="IPR005702">
    <property type="entry name" value="Wzc-like_C"/>
</dbReference>
<proteinExistence type="predicted"/>
<dbReference type="GO" id="GO:0004713">
    <property type="term" value="F:protein tyrosine kinase activity"/>
    <property type="evidence" value="ECO:0007669"/>
    <property type="project" value="TreeGrafter"/>
</dbReference>
<evidence type="ECO:0000313" key="4">
    <source>
        <dbReference type="EMBL" id="PWG01137.1"/>
    </source>
</evidence>
<keyword evidence="2" id="KW-0067">ATP-binding</keyword>
<feature type="compositionally biased region" description="Low complexity" evidence="3">
    <location>
        <begin position="44"/>
        <end position="54"/>
    </location>
</feature>
<dbReference type="SUPFAM" id="SSF52540">
    <property type="entry name" value="P-loop containing nucleoside triphosphate hydrolases"/>
    <property type="match status" value="1"/>
</dbReference>
<dbReference type="AlphaFoldDB" id="A0A2U2IYJ6"/>
<keyword evidence="5" id="KW-1185">Reference proteome</keyword>
<gene>
    <name evidence="4" type="ORF">DF286_13385</name>
</gene>
<accession>A0A2U2IYJ6</accession>
<organism evidence="4 5">
    <name type="scientific">Allosphingosinicella humi</name>
    <dbReference type="NCBI Taxonomy" id="2068657"/>
    <lineage>
        <taxon>Bacteria</taxon>
        <taxon>Pseudomonadati</taxon>
        <taxon>Pseudomonadota</taxon>
        <taxon>Alphaproteobacteria</taxon>
        <taxon>Sphingomonadales</taxon>
        <taxon>Sphingomonadaceae</taxon>
        <taxon>Allosphingosinicella</taxon>
    </lineage>
</organism>
<name>A0A2U2IYJ6_9SPHN</name>